<dbReference type="Pfam" id="PF00392">
    <property type="entry name" value="GntR"/>
    <property type="match status" value="1"/>
</dbReference>
<reference evidence="5" key="1">
    <citation type="submission" date="2024-02" db="EMBL/GenBank/DDBJ databases">
        <title>Tomenella chthoni gen. nov. sp. nov., a member of the family Jonesiaceae isolated from bat guano.</title>
        <authorList>
            <person name="Miller S.L."/>
            <person name="King J."/>
            <person name="Sankaranarayanan K."/>
            <person name="Lawson P.A."/>
        </authorList>
    </citation>
    <scope>NUCLEOTIDE SEQUENCE</scope>
    <source>
        <strain evidence="5">BS-20</strain>
    </source>
</reference>
<dbReference type="CDD" id="cd07377">
    <property type="entry name" value="WHTH_GntR"/>
    <property type="match status" value="1"/>
</dbReference>
<dbReference type="PANTHER" id="PTHR43537">
    <property type="entry name" value="TRANSCRIPTIONAL REGULATOR, GNTR FAMILY"/>
    <property type="match status" value="1"/>
</dbReference>
<evidence type="ECO:0000256" key="1">
    <source>
        <dbReference type="ARBA" id="ARBA00023015"/>
    </source>
</evidence>
<dbReference type="InterPro" id="IPR011711">
    <property type="entry name" value="GntR_C"/>
</dbReference>
<dbReference type="PRINTS" id="PR00035">
    <property type="entry name" value="HTHGNTR"/>
</dbReference>
<dbReference type="GO" id="GO:0003677">
    <property type="term" value="F:DNA binding"/>
    <property type="evidence" value="ECO:0007669"/>
    <property type="project" value="UniProtKB-KW"/>
</dbReference>
<dbReference type="SMART" id="SM00345">
    <property type="entry name" value="HTH_GNTR"/>
    <property type="match status" value="1"/>
</dbReference>
<accession>A0AAU7DXG1</accession>
<evidence type="ECO:0000256" key="3">
    <source>
        <dbReference type="ARBA" id="ARBA00023163"/>
    </source>
</evidence>
<gene>
    <name evidence="5" type="ORF">V5R04_06375</name>
</gene>
<keyword evidence="1" id="KW-0805">Transcription regulation</keyword>
<dbReference type="SMART" id="SM00895">
    <property type="entry name" value="FCD"/>
    <property type="match status" value="1"/>
</dbReference>
<dbReference type="Gene3D" id="1.20.120.530">
    <property type="entry name" value="GntR ligand-binding domain-like"/>
    <property type="match status" value="1"/>
</dbReference>
<dbReference type="GO" id="GO:0003700">
    <property type="term" value="F:DNA-binding transcription factor activity"/>
    <property type="evidence" value="ECO:0007669"/>
    <property type="project" value="InterPro"/>
</dbReference>
<dbReference type="Pfam" id="PF07729">
    <property type="entry name" value="FCD"/>
    <property type="match status" value="1"/>
</dbReference>
<evidence type="ECO:0000256" key="2">
    <source>
        <dbReference type="ARBA" id="ARBA00023125"/>
    </source>
</evidence>
<dbReference type="InterPro" id="IPR008920">
    <property type="entry name" value="TF_FadR/GntR_C"/>
</dbReference>
<feature type="domain" description="HTH gntR-type" evidence="4">
    <location>
        <begin position="7"/>
        <end position="75"/>
    </location>
</feature>
<dbReference type="PANTHER" id="PTHR43537:SF47">
    <property type="entry name" value="REGULATORY PROTEIN GNTR HTH"/>
    <property type="match status" value="1"/>
</dbReference>
<proteinExistence type="predicted"/>
<sequence>MTQVIRIPLAEQVAELLLNRIRSGEWPLGSKLPGENSLGPQLGVGRSTVREAIRHLAAQGVLTTRQGAGVFVTALDTTEDWSTILRKADINTVIEARIAIEVEAAALAAERRSPAQLRAIDKAAAAREASRDDIESLVDADIIFHRNIIVAAHNQILLDLFDSFTPRSRQAMIDLLRIHNDFGSNSDHDAHTLVLDAIADQDPAKAAALTRAHLLTLKIETSNSTKASAT</sequence>
<name>A0AAU7DXG1_9MICO</name>
<protein>
    <submittedName>
        <fullName evidence="5">FCD domain-containing protein</fullName>
    </submittedName>
</protein>
<dbReference type="EMBL" id="CP146203">
    <property type="protein sequence ID" value="XBH22837.1"/>
    <property type="molecule type" value="Genomic_DNA"/>
</dbReference>
<keyword evidence="2" id="KW-0238">DNA-binding</keyword>
<dbReference type="InterPro" id="IPR036390">
    <property type="entry name" value="WH_DNA-bd_sf"/>
</dbReference>
<dbReference type="SUPFAM" id="SSF48008">
    <property type="entry name" value="GntR ligand-binding domain-like"/>
    <property type="match status" value="1"/>
</dbReference>
<evidence type="ECO:0000313" key="5">
    <source>
        <dbReference type="EMBL" id="XBH22837.1"/>
    </source>
</evidence>
<evidence type="ECO:0000259" key="4">
    <source>
        <dbReference type="PROSITE" id="PS50949"/>
    </source>
</evidence>
<organism evidence="5">
    <name type="scientific">Jonesiaceae bacterium BS-20</name>
    <dbReference type="NCBI Taxonomy" id="3120821"/>
    <lineage>
        <taxon>Bacteria</taxon>
        <taxon>Bacillati</taxon>
        <taxon>Actinomycetota</taxon>
        <taxon>Actinomycetes</taxon>
        <taxon>Micrococcales</taxon>
        <taxon>Jonesiaceae</taxon>
    </lineage>
</organism>
<dbReference type="Gene3D" id="1.10.10.10">
    <property type="entry name" value="Winged helix-like DNA-binding domain superfamily/Winged helix DNA-binding domain"/>
    <property type="match status" value="1"/>
</dbReference>
<dbReference type="PROSITE" id="PS50949">
    <property type="entry name" value="HTH_GNTR"/>
    <property type="match status" value="1"/>
</dbReference>
<dbReference type="InterPro" id="IPR000524">
    <property type="entry name" value="Tscrpt_reg_HTH_GntR"/>
</dbReference>
<dbReference type="InterPro" id="IPR036388">
    <property type="entry name" value="WH-like_DNA-bd_sf"/>
</dbReference>
<dbReference type="AlphaFoldDB" id="A0AAU7DXG1"/>
<dbReference type="SUPFAM" id="SSF46785">
    <property type="entry name" value="Winged helix' DNA-binding domain"/>
    <property type="match status" value="1"/>
</dbReference>
<keyword evidence="3" id="KW-0804">Transcription</keyword>